<dbReference type="InterPro" id="IPR015374">
    <property type="entry name" value="ChAPs"/>
</dbReference>
<dbReference type="PANTHER" id="PTHR31975">
    <property type="entry name" value="BUD SITE SELECTION PROTEIN 7-RELATED"/>
    <property type="match status" value="1"/>
</dbReference>
<dbReference type="Gene3D" id="1.25.40.10">
    <property type="entry name" value="Tetratricopeptide repeat domain"/>
    <property type="match status" value="1"/>
</dbReference>
<protein>
    <submittedName>
        <fullName evidence="2">Uncharacterized protein</fullName>
    </submittedName>
</protein>
<dbReference type="RefSeq" id="XP_003674538.1">
    <property type="nucleotide sequence ID" value="XM_003674490.1"/>
</dbReference>
<name>G0VB38_NAUCA</name>
<reference key="2">
    <citation type="submission" date="2011-08" db="EMBL/GenBank/DDBJ databases">
        <title>Genome sequence of Naumovozyma castellii.</title>
        <authorList>
            <person name="Gordon J.L."/>
            <person name="Armisen D."/>
            <person name="Proux-Wera E."/>
            <person name="OhEigeartaigh S.S."/>
            <person name="Byrne K.P."/>
            <person name="Wolfe K.H."/>
        </authorList>
    </citation>
    <scope>NUCLEOTIDE SEQUENCE</scope>
    <source>
        <strain>Type strain:CBS 4309</strain>
    </source>
</reference>
<evidence type="ECO:0000313" key="3">
    <source>
        <dbReference type="Proteomes" id="UP000001640"/>
    </source>
</evidence>
<dbReference type="STRING" id="1064592.G0VB38"/>
<dbReference type="InterPro" id="IPR011990">
    <property type="entry name" value="TPR-like_helical_dom_sf"/>
</dbReference>
<dbReference type="GO" id="GO:0000282">
    <property type="term" value="P:cellular bud site selection"/>
    <property type="evidence" value="ECO:0007669"/>
    <property type="project" value="EnsemblFungi"/>
</dbReference>
<dbReference type="KEGG" id="ncs:NCAS_0B00770"/>
<dbReference type="AlphaFoldDB" id="G0VB38"/>
<dbReference type="SUPFAM" id="SSF48452">
    <property type="entry name" value="TPR-like"/>
    <property type="match status" value="1"/>
</dbReference>
<dbReference type="GO" id="GO:0006893">
    <property type="term" value="P:Golgi to plasma membrane transport"/>
    <property type="evidence" value="ECO:0007669"/>
    <property type="project" value="EnsemblFungi"/>
</dbReference>
<reference evidence="2 3" key="1">
    <citation type="journal article" date="2011" name="Proc. Natl. Acad. Sci. U.S.A.">
        <title>Evolutionary erosion of yeast sex chromosomes by mating-type switching accidents.</title>
        <authorList>
            <person name="Gordon J.L."/>
            <person name="Armisen D."/>
            <person name="Proux-Wera E."/>
            <person name="Oheigeartaigh S.S."/>
            <person name="Byrne K.P."/>
            <person name="Wolfe K.H."/>
        </authorList>
    </citation>
    <scope>NUCLEOTIDE SEQUENCE [LARGE SCALE GENOMIC DNA]</scope>
    <source>
        <strain evidence="3">ATCC 76901 / BCRC 22586 / CBS 4309 / NBRC 1992 / NRRL Y-12630</strain>
    </source>
</reference>
<dbReference type="Proteomes" id="UP000001640">
    <property type="component" value="Chromosome 2"/>
</dbReference>
<dbReference type="InParanoid" id="G0VB38"/>
<dbReference type="GO" id="GO:0034044">
    <property type="term" value="C:exomer complex"/>
    <property type="evidence" value="ECO:0007669"/>
    <property type="project" value="EnsemblFungi"/>
</dbReference>
<dbReference type="PANTHER" id="PTHR31975:SF1">
    <property type="entry name" value="BUD SITE SELECTION PROTEIN 7-RELATED"/>
    <property type="match status" value="1"/>
</dbReference>
<evidence type="ECO:0000313" key="2">
    <source>
        <dbReference type="EMBL" id="CCC68161.1"/>
    </source>
</evidence>
<dbReference type="Pfam" id="PF09295">
    <property type="entry name" value="ChAPs"/>
    <property type="match status" value="1"/>
</dbReference>
<dbReference type="EMBL" id="HE576753">
    <property type="protein sequence ID" value="CCC68161.1"/>
    <property type="molecule type" value="Genomic_DNA"/>
</dbReference>
<gene>
    <name evidence="2" type="primary">NCAS0B00770</name>
    <name evidence="2" type="ordered locus">NCAS_0B00770</name>
</gene>
<accession>G0VB38</accession>
<proteinExistence type="predicted"/>
<organism evidence="2 3">
    <name type="scientific">Naumovozyma castellii</name>
    <name type="common">Yeast</name>
    <name type="synonym">Saccharomyces castellii</name>
    <dbReference type="NCBI Taxonomy" id="27288"/>
    <lineage>
        <taxon>Eukaryota</taxon>
        <taxon>Fungi</taxon>
        <taxon>Dikarya</taxon>
        <taxon>Ascomycota</taxon>
        <taxon>Saccharomycotina</taxon>
        <taxon>Saccharomycetes</taxon>
        <taxon>Saccharomycetales</taxon>
        <taxon>Saccharomycetaceae</taxon>
        <taxon>Naumovozyma</taxon>
    </lineage>
</organism>
<keyword evidence="3" id="KW-1185">Reference proteome</keyword>
<dbReference type="FunCoup" id="G0VB38">
    <property type="interactions" value="110"/>
</dbReference>
<dbReference type="GeneID" id="96901725"/>
<feature type="region of interest" description="Disordered" evidence="1">
    <location>
        <begin position="49"/>
        <end position="69"/>
    </location>
</feature>
<sequence length="729" mass="82773">MLSQSSIPEVKEEVVGYALEERKSKLSQFLDLGPPDMITLIKYLPSSSNPGSAQLNGPTHTASTASPGAATESSVASIQTVANDPSTLVTELHSHDKLKGEIGTYFYSLGVDTSDPTAITIFLKKIADLFADHPQIWFSKKKHFHVARISLSTWNTFRKCDVNVMVHIPGTVQTFVLDFNGEQLQSENTDDMDLIWAETFISGVVRSIMLMKDSSEDGEIQNLVETLIINPLTSGQIGNTTDTFIRLFPLVYERGSLLGAPCYVSNVTNTNNYLVETLCTIVKLTNSIDKCREMLEALVEHYPEATVILARVLFENDFEVDAIKLIHNTLNDETETNHSRQQVLNYTSELLCVQVDFLLDTKMDYKLAQQVAQKAVNCSPNEFRPWYLLTKAYIRLKDIENALLSLNACPMSPLKEKYILKRVVPFPSDDCLHLPLPVDAVLDEVTSLNSQDVQNEHKSAEPSLVNLSASNLKSTFQIAYKLLTELVQLTGWEALLKIRTKMFVMEDEYQGSVEANIDKQSSNDGLSSRQSSGPLRTKRLCERWLDNLFMLLYEDLKTYTLWQSEQLYFDSQNSKYNKLTIEWELFGLCARRLGHYPEAAKAFQNGLQQRFSPQSARKLLEYCIKERQHIRSISNLPKCDMTSSQIVSRIAELDHTIIDLCVKICCWNHRWYIEFSLALLDSLSAVVFDMGLTKLSNEISVMFSESVFQLVKDNMLDFFERYTNKYYDS</sequence>
<dbReference type="OrthoDB" id="434695at2759"/>
<dbReference type="GO" id="GO:0006031">
    <property type="term" value="P:chitin biosynthetic process"/>
    <property type="evidence" value="ECO:0007669"/>
    <property type="project" value="EnsemblFungi"/>
</dbReference>
<dbReference type="OMA" id="IEAYQHC"/>
<dbReference type="eggNOG" id="ENOG502QSKI">
    <property type="taxonomic scope" value="Eukaryota"/>
</dbReference>
<dbReference type="HOGENOM" id="CLU_019711_0_0_1"/>
<evidence type="ECO:0000256" key="1">
    <source>
        <dbReference type="SAM" id="MobiDB-lite"/>
    </source>
</evidence>